<proteinExistence type="predicted"/>
<keyword evidence="2" id="KW-1185">Reference proteome</keyword>
<dbReference type="AlphaFoldDB" id="A0A2Z7CYT5"/>
<dbReference type="Proteomes" id="UP000250235">
    <property type="component" value="Unassembled WGS sequence"/>
</dbReference>
<name>A0A2Z7CYT5_9LAMI</name>
<reference evidence="1 2" key="1">
    <citation type="journal article" date="2015" name="Proc. Natl. Acad. Sci. U.S.A.">
        <title>The resurrection genome of Boea hygrometrica: A blueprint for survival of dehydration.</title>
        <authorList>
            <person name="Xiao L."/>
            <person name="Yang G."/>
            <person name="Zhang L."/>
            <person name="Yang X."/>
            <person name="Zhao S."/>
            <person name="Ji Z."/>
            <person name="Zhou Q."/>
            <person name="Hu M."/>
            <person name="Wang Y."/>
            <person name="Chen M."/>
            <person name="Xu Y."/>
            <person name="Jin H."/>
            <person name="Xiao X."/>
            <person name="Hu G."/>
            <person name="Bao F."/>
            <person name="Hu Y."/>
            <person name="Wan P."/>
            <person name="Li L."/>
            <person name="Deng X."/>
            <person name="Kuang T."/>
            <person name="Xiang C."/>
            <person name="Zhu J.K."/>
            <person name="Oliver M.J."/>
            <person name="He Y."/>
        </authorList>
    </citation>
    <scope>NUCLEOTIDE SEQUENCE [LARGE SCALE GENOMIC DNA]</scope>
    <source>
        <strain evidence="2">cv. XS01</strain>
    </source>
</reference>
<dbReference type="EMBL" id="KQ992659">
    <property type="protein sequence ID" value="KZV49904.1"/>
    <property type="molecule type" value="Genomic_DNA"/>
</dbReference>
<evidence type="ECO:0000313" key="1">
    <source>
        <dbReference type="EMBL" id="KZV49904.1"/>
    </source>
</evidence>
<organism evidence="1 2">
    <name type="scientific">Dorcoceras hygrometricum</name>
    <dbReference type="NCBI Taxonomy" id="472368"/>
    <lineage>
        <taxon>Eukaryota</taxon>
        <taxon>Viridiplantae</taxon>
        <taxon>Streptophyta</taxon>
        <taxon>Embryophyta</taxon>
        <taxon>Tracheophyta</taxon>
        <taxon>Spermatophyta</taxon>
        <taxon>Magnoliopsida</taxon>
        <taxon>eudicotyledons</taxon>
        <taxon>Gunneridae</taxon>
        <taxon>Pentapetalae</taxon>
        <taxon>asterids</taxon>
        <taxon>lamiids</taxon>
        <taxon>Lamiales</taxon>
        <taxon>Gesneriaceae</taxon>
        <taxon>Didymocarpoideae</taxon>
        <taxon>Trichosporeae</taxon>
        <taxon>Loxocarpinae</taxon>
        <taxon>Dorcoceras</taxon>
    </lineage>
</organism>
<sequence length="114" mass="12715">MDIDSERIGDAGLIGTMFWSNKLSGSVYGLSELVQLFSLLSWFLLPSARSLAVHSVKSLKDKPKRSSIFWCDVKVMDIDSERIGDAGLIGTMFWSNKLSGSVYGLSELVQYLRF</sequence>
<accession>A0A2Z7CYT5</accession>
<evidence type="ECO:0000313" key="2">
    <source>
        <dbReference type="Proteomes" id="UP000250235"/>
    </source>
</evidence>
<protein>
    <submittedName>
        <fullName evidence="1">Uncharacterized protein</fullName>
    </submittedName>
</protein>
<gene>
    <name evidence="1" type="ORF">F511_41365</name>
</gene>